<sequence length="52" mass="5598">MSDVSSVRDRLVGLLTGETDFDTENVSAIDGEPDVLGLEVDGELYFLKVIPA</sequence>
<dbReference type="AlphaFoldDB" id="A0A9W6VXJ2"/>
<accession>A0A9W6VXJ2</accession>
<evidence type="ECO:0000313" key="1">
    <source>
        <dbReference type="EMBL" id="GLY81861.1"/>
    </source>
</evidence>
<protein>
    <submittedName>
        <fullName evidence="1">Uncharacterized protein</fullName>
    </submittedName>
</protein>
<proteinExistence type="predicted"/>
<dbReference type="RefSeq" id="WP_285636885.1">
    <property type="nucleotide sequence ID" value="NZ_BSTJ01000023.1"/>
</dbReference>
<comment type="caution">
    <text evidence="1">The sequence shown here is derived from an EMBL/GenBank/DDBJ whole genome shotgun (WGS) entry which is preliminary data.</text>
</comment>
<name>A0A9W6VXJ2_9ACTN</name>
<dbReference type="EMBL" id="BSTJ01000023">
    <property type="protein sequence ID" value="GLY81861.1"/>
    <property type="molecule type" value="Genomic_DNA"/>
</dbReference>
<dbReference type="Proteomes" id="UP001165135">
    <property type="component" value="Unassembled WGS sequence"/>
</dbReference>
<organism evidence="1 2">
    <name type="scientific">Actinoallomurus iriomotensis</name>
    <dbReference type="NCBI Taxonomy" id="478107"/>
    <lineage>
        <taxon>Bacteria</taxon>
        <taxon>Bacillati</taxon>
        <taxon>Actinomycetota</taxon>
        <taxon>Actinomycetes</taxon>
        <taxon>Streptosporangiales</taxon>
        <taxon>Thermomonosporaceae</taxon>
        <taxon>Actinoallomurus</taxon>
    </lineage>
</organism>
<evidence type="ECO:0000313" key="2">
    <source>
        <dbReference type="Proteomes" id="UP001165135"/>
    </source>
</evidence>
<gene>
    <name evidence="1" type="ORF">Airi01_101280</name>
</gene>
<reference evidence="1" key="1">
    <citation type="submission" date="2023-03" db="EMBL/GenBank/DDBJ databases">
        <title>Actinoallomurus iriomotensis NBRC 103681.</title>
        <authorList>
            <person name="Ichikawa N."/>
            <person name="Sato H."/>
            <person name="Tonouchi N."/>
        </authorList>
    </citation>
    <scope>NUCLEOTIDE SEQUENCE</scope>
    <source>
        <strain evidence="1">NBRC 103681</strain>
    </source>
</reference>